<gene>
    <name evidence="1" type="ORF">FHX41_1094</name>
</gene>
<accession>A0A543IAC6</accession>
<evidence type="ECO:0000313" key="2">
    <source>
        <dbReference type="Proteomes" id="UP000316706"/>
    </source>
</evidence>
<evidence type="ECO:0000313" key="1">
    <source>
        <dbReference type="EMBL" id="TQM67480.1"/>
    </source>
</evidence>
<organism evidence="1 2">
    <name type="scientific">Actinomadura hallensis</name>
    <dbReference type="NCBI Taxonomy" id="337895"/>
    <lineage>
        <taxon>Bacteria</taxon>
        <taxon>Bacillati</taxon>
        <taxon>Actinomycetota</taxon>
        <taxon>Actinomycetes</taxon>
        <taxon>Streptosporangiales</taxon>
        <taxon>Thermomonosporaceae</taxon>
        <taxon>Actinomadura</taxon>
    </lineage>
</organism>
<dbReference type="EMBL" id="VFPO01000001">
    <property type="protein sequence ID" value="TQM67480.1"/>
    <property type="molecule type" value="Genomic_DNA"/>
</dbReference>
<reference evidence="1 2" key="1">
    <citation type="submission" date="2019-06" db="EMBL/GenBank/DDBJ databases">
        <title>Sequencing the genomes of 1000 actinobacteria strains.</title>
        <authorList>
            <person name="Klenk H.-P."/>
        </authorList>
    </citation>
    <scope>NUCLEOTIDE SEQUENCE [LARGE SCALE GENOMIC DNA]</scope>
    <source>
        <strain evidence="1 2">DSM 45043</strain>
    </source>
</reference>
<comment type="caution">
    <text evidence="1">The sequence shown here is derived from an EMBL/GenBank/DDBJ whole genome shotgun (WGS) entry which is preliminary data.</text>
</comment>
<sequence length="160" mass="16596">MCVGDWEGEALARLRAAAHLGDGAGGCEVLRGRPLRPVLQYAGDVITAALAQGVPGAEALARECADELRRRGGPGDAELAAELEGDTGLTGLPVDLGAVAAAMDEGFHVLDVERGDVLAVDEGEGLLIPPAVLPEGEDARRGAAREWLARQGYRVVPRVL</sequence>
<name>A0A543IAC6_9ACTN</name>
<keyword evidence="2" id="KW-1185">Reference proteome</keyword>
<proteinExistence type="predicted"/>
<dbReference type="AlphaFoldDB" id="A0A543IAC6"/>
<dbReference type="Proteomes" id="UP000316706">
    <property type="component" value="Unassembled WGS sequence"/>
</dbReference>
<protein>
    <submittedName>
        <fullName evidence="1">Uncharacterized protein</fullName>
    </submittedName>
</protein>